<dbReference type="NCBIfam" id="TIGR03025">
    <property type="entry name" value="EPS_sugtrans"/>
    <property type="match status" value="1"/>
</dbReference>
<keyword evidence="5 7" id="KW-1133">Transmembrane helix</keyword>
<keyword evidence="3" id="KW-0808">Transferase</keyword>
<evidence type="ECO:0000256" key="6">
    <source>
        <dbReference type="ARBA" id="ARBA00023136"/>
    </source>
</evidence>
<feature type="transmembrane region" description="Helical" evidence="7">
    <location>
        <begin position="14"/>
        <end position="39"/>
    </location>
</feature>
<evidence type="ECO:0000256" key="3">
    <source>
        <dbReference type="ARBA" id="ARBA00022679"/>
    </source>
</evidence>
<dbReference type="SUPFAM" id="SSF51735">
    <property type="entry name" value="NAD(P)-binding Rossmann-fold domains"/>
    <property type="match status" value="1"/>
</dbReference>
<evidence type="ECO:0000256" key="2">
    <source>
        <dbReference type="ARBA" id="ARBA00006464"/>
    </source>
</evidence>
<dbReference type="AlphaFoldDB" id="A0A0M2UPU4"/>
<comment type="subcellular location">
    <subcellularLocation>
        <location evidence="1">Membrane</location>
        <topology evidence="1">Multi-pass membrane protein</topology>
    </subcellularLocation>
</comment>
<evidence type="ECO:0000313" key="10">
    <source>
        <dbReference type="Proteomes" id="UP000034954"/>
    </source>
</evidence>
<keyword evidence="10" id="KW-1185">Reference proteome</keyword>
<dbReference type="PANTHER" id="PTHR30576:SF0">
    <property type="entry name" value="UNDECAPRENYL-PHOSPHATE N-ACETYLGALACTOSAMINYL 1-PHOSPHATE TRANSFERASE-RELATED"/>
    <property type="match status" value="1"/>
</dbReference>
<keyword evidence="4 7" id="KW-0812">Transmembrane</keyword>
<sequence>MTIKNFNYPISKRLILLIAGDLLMVNGSVFLSAILRLGVNDGWDYIRNNPASFILTGFIFIFTFFFTELYDTQKNFKAARNIISIVFASANAFFITTFFFYINWSLRIGRGVFILNGAFVTFFIIGWRIGYSYLLDQPIFKRTVLIVGAGWAGKTILHEIVRAKKTGLRVAGFIDDNPLHEKKTVEGFPIFGNRYVLPEIIHQNEISLIVNAITHEKHADLIKTLINCSWNGIEIVDMPTLYEQLTGKIPFKHINDMWMLHVVLSKPKLYGRLVKPVIEMFFALMLFALLIPAMVIIAIVIKTDSRGRIFYTQERIGKDGKEFTIIKFRTMVENAELNTGAVYTSDNDPRITKVGRFFRKWRLDEIPQLLNVIRGDMSLIGPRPERRVFIKNFEEIIPFYTQRLAVRPGITGWAQVKYSYASSTEQTEEKLKYDLYYIKNMSFILDFVVLLKTIKVVLVGRGK</sequence>
<reference evidence="9 10" key="1">
    <citation type="journal article" date="2013" name="BMC Microbiol.">
        <title>Identification of the type II cytochrome c maturation pathway in anammox bacteria by comparative genomics.</title>
        <authorList>
            <person name="Ferousi C."/>
            <person name="Speth D.R."/>
            <person name="Reimann J."/>
            <person name="Op den Camp H.J."/>
            <person name="Allen J.W."/>
            <person name="Keltjens J.T."/>
            <person name="Jetten M.S."/>
        </authorList>
    </citation>
    <scope>NUCLEOTIDE SEQUENCE [LARGE SCALE GENOMIC DNA]</scope>
    <source>
        <strain evidence="9">RU1</strain>
    </source>
</reference>
<keyword evidence="6 7" id="KW-0472">Membrane</keyword>
<dbReference type="PATRIC" id="fig|380242.3.peg.4143"/>
<evidence type="ECO:0000256" key="4">
    <source>
        <dbReference type="ARBA" id="ARBA00022692"/>
    </source>
</evidence>
<name>A0A0M2UPU4_9BACT</name>
<dbReference type="InterPro" id="IPR036291">
    <property type="entry name" value="NAD(P)-bd_dom_sf"/>
</dbReference>
<dbReference type="PANTHER" id="PTHR30576">
    <property type="entry name" value="COLANIC BIOSYNTHESIS UDP-GLUCOSE LIPID CARRIER TRANSFERASE"/>
    <property type="match status" value="1"/>
</dbReference>
<dbReference type="Pfam" id="PF02397">
    <property type="entry name" value="Bac_transf"/>
    <property type="match status" value="1"/>
</dbReference>
<feature type="transmembrane region" description="Helical" evidence="7">
    <location>
        <begin position="108"/>
        <end position="131"/>
    </location>
</feature>
<dbReference type="InterPro" id="IPR003362">
    <property type="entry name" value="Bact_transf"/>
</dbReference>
<dbReference type="Proteomes" id="UP000034954">
    <property type="component" value="Unassembled WGS sequence"/>
</dbReference>
<organism evidence="9 10">
    <name type="scientific">Candidatus Brocadia fulgida</name>
    <dbReference type="NCBI Taxonomy" id="380242"/>
    <lineage>
        <taxon>Bacteria</taxon>
        <taxon>Pseudomonadati</taxon>
        <taxon>Planctomycetota</taxon>
        <taxon>Candidatus Brocadiia</taxon>
        <taxon>Candidatus Brocadiales</taxon>
        <taxon>Candidatus Brocadiaceae</taxon>
        <taxon>Candidatus Brocadia</taxon>
    </lineage>
</organism>
<protein>
    <submittedName>
        <fullName evidence="9">Glycosyltransferase</fullName>
    </submittedName>
</protein>
<dbReference type="Pfam" id="PF13727">
    <property type="entry name" value="CoA_binding_3"/>
    <property type="match status" value="1"/>
</dbReference>
<dbReference type="Gene3D" id="3.40.50.720">
    <property type="entry name" value="NAD(P)-binding Rossmann-like Domain"/>
    <property type="match status" value="1"/>
</dbReference>
<gene>
    <name evidence="9" type="ORF">BROFUL_03368</name>
</gene>
<feature type="transmembrane region" description="Helical" evidence="7">
    <location>
        <begin position="277"/>
        <end position="301"/>
    </location>
</feature>
<feature type="transmembrane region" description="Helical" evidence="7">
    <location>
        <begin position="82"/>
        <end position="102"/>
    </location>
</feature>
<feature type="domain" description="Bacterial sugar transferase" evidence="8">
    <location>
        <begin position="275"/>
        <end position="458"/>
    </location>
</feature>
<dbReference type="GO" id="GO:0016780">
    <property type="term" value="F:phosphotransferase activity, for other substituted phosphate groups"/>
    <property type="evidence" value="ECO:0007669"/>
    <property type="project" value="TreeGrafter"/>
</dbReference>
<dbReference type="InterPro" id="IPR017475">
    <property type="entry name" value="EPS_sugar_tfrase"/>
</dbReference>
<evidence type="ECO:0000256" key="5">
    <source>
        <dbReference type="ARBA" id="ARBA00022989"/>
    </source>
</evidence>
<evidence type="ECO:0000256" key="7">
    <source>
        <dbReference type="SAM" id="Phobius"/>
    </source>
</evidence>
<dbReference type="EMBL" id="LAQJ01000310">
    <property type="protein sequence ID" value="KKO17917.1"/>
    <property type="molecule type" value="Genomic_DNA"/>
</dbReference>
<evidence type="ECO:0000313" key="9">
    <source>
        <dbReference type="EMBL" id="KKO17917.1"/>
    </source>
</evidence>
<evidence type="ECO:0000259" key="8">
    <source>
        <dbReference type="Pfam" id="PF02397"/>
    </source>
</evidence>
<accession>A0A0M2UPU4</accession>
<comment type="similarity">
    <text evidence="2">Belongs to the bacterial sugar transferase family.</text>
</comment>
<comment type="caution">
    <text evidence="9">The sequence shown here is derived from an EMBL/GenBank/DDBJ whole genome shotgun (WGS) entry which is preliminary data.</text>
</comment>
<dbReference type="GO" id="GO:0016020">
    <property type="term" value="C:membrane"/>
    <property type="evidence" value="ECO:0007669"/>
    <property type="project" value="UniProtKB-SubCell"/>
</dbReference>
<evidence type="ECO:0000256" key="1">
    <source>
        <dbReference type="ARBA" id="ARBA00004141"/>
    </source>
</evidence>
<proteinExistence type="inferred from homology"/>
<feature type="transmembrane region" description="Helical" evidence="7">
    <location>
        <begin position="51"/>
        <end position="70"/>
    </location>
</feature>